<organism evidence="1 2">
    <name type="scientific">Paramarasmius palmivorus</name>
    <dbReference type="NCBI Taxonomy" id="297713"/>
    <lineage>
        <taxon>Eukaryota</taxon>
        <taxon>Fungi</taxon>
        <taxon>Dikarya</taxon>
        <taxon>Basidiomycota</taxon>
        <taxon>Agaricomycotina</taxon>
        <taxon>Agaricomycetes</taxon>
        <taxon>Agaricomycetidae</taxon>
        <taxon>Agaricales</taxon>
        <taxon>Marasmiineae</taxon>
        <taxon>Marasmiaceae</taxon>
        <taxon>Paramarasmius</taxon>
    </lineage>
</organism>
<proteinExistence type="predicted"/>
<evidence type="ECO:0000313" key="2">
    <source>
        <dbReference type="Proteomes" id="UP001383192"/>
    </source>
</evidence>
<dbReference type="AlphaFoldDB" id="A0AAW0BZU2"/>
<sequence>MAALQLLISAGMRDSQIAVDKLGQRVEEAPEILPKILPVLFHHLAYIPPTSLEVNGKVRLAHAALRGLYRATIADPQVSDRSCRTRISNNWAPIWTWLSFLISNAILESSALLDDLAFRDEIELTCAALIDKFLLIPDICRNMLGTDRFIELVTSFRLLDTQLTLDSLSCLYNIFRTLQRSANDWSCWQQRCLQVLDSRPSEAVNAFLGSIMRTATSPNEIDVGALSSNLLMIIHFTTLSPKLHLAFVRHRSAAWMACLMYRLLSAPYESSGAVIGFMKGCMSYIRSAIQSHGYRCVVEALDSGILTSILRAREYMIRDKESKLTVAGDQYLQDQCVGLLRLIGCYSAYGAVLKALKRAINKAEKDRGYLQAIRGLPILVKDAWVLMENIKTMRTDDKTNARHLERTILGLCTAARGVWSACIAPENASGRVGSRGVTEVFAKLLRLCGAKVDIQASNSPITVTTSTNTNDTVYGSADQLDGRQSALQFWEMQLDSQRQLQMLSNADPSTHVIKLDYRVIPIKVGLLTLAQCESEDQGDYPTKDWEYYRQGGHIRDFGENGLLVYAIFPHGGSRRYSLIKFFPRE</sequence>
<accession>A0AAW0BZU2</accession>
<evidence type="ECO:0000313" key="1">
    <source>
        <dbReference type="EMBL" id="KAK7032511.1"/>
    </source>
</evidence>
<gene>
    <name evidence="1" type="ORF">VNI00_013080</name>
</gene>
<dbReference type="EMBL" id="JAYKXP010000064">
    <property type="protein sequence ID" value="KAK7032511.1"/>
    <property type="molecule type" value="Genomic_DNA"/>
</dbReference>
<comment type="caution">
    <text evidence="1">The sequence shown here is derived from an EMBL/GenBank/DDBJ whole genome shotgun (WGS) entry which is preliminary data.</text>
</comment>
<dbReference type="Proteomes" id="UP001383192">
    <property type="component" value="Unassembled WGS sequence"/>
</dbReference>
<protein>
    <submittedName>
        <fullName evidence="1">Uncharacterized protein</fullName>
    </submittedName>
</protein>
<keyword evidence="2" id="KW-1185">Reference proteome</keyword>
<reference evidence="1 2" key="1">
    <citation type="submission" date="2024-01" db="EMBL/GenBank/DDBJ databases">
        <title>A draft genome for a cacao thread blight-causing isolate of Paramarasmius palmivorus.</title>
        <authorList>
            <person name="Baruah I.K."/>
            <person name="Bukari Y."/>
            <person name="Amoako-Attah I."/>
            <person name="Meinhardt L.W."/>
            <person name="Bailey B.A."/>
            <person name="Cohen S.P."/>
        </authorList>
    </citation>
    <scope>NUCLEOTIDE SEQUENCE [LARGE SCALE GENOMIC DNA]</scope>
    <source>
        <strain evidence="1 2">GH-12</strain>
    </source>
</reference>
<name>A0AAW0BZU2_9AGAR</name>